<dbReference type="InterPro" id="IPR013216">
    <property type="entry name" value="Methyltransf_11"/>
</dbReference>
<protein>
    <recommendedName>
        <fullName evidence="1">Methyltransferase type 11 domain-containing protein</fullName>
    </recommendedName>
</protein>
<dbReference type="Gene3D" id="3.40.50.150">
    <property type="entry name" value="Vaccinia Virus protein VP39"/>
    <property type="match status" value="1"/>
</dbReference>
<dbReference type="eggNOG" id="COG2226">
    <property type="taxonomic scope" value="Bacteria"/>
</dbReference>
<dbReference type="STRING" id="717606.PaecuDRAFT_0156"/>
<dbReference type="AlphaFoldDB" id="E0I2Y1"/>
<accession>E0I2Y1</accession>
<dbReference type="InterPro" id="IPR029063">
    <property type="entry name" value="SAM-dependent_MTases_sf"/>
</dbReference>
<dbReference type="Proteomes" id="UP000005387">
    <property type="component" value="Unassembled WGS sequence"/>
</dbReference>
<reference evidence="2 3" key="1">
    <citation type="submission" date="2010-07" db="EMBL/GenBank/DDBJ databases">
        <title>The draft genome of Paenibacillus curdlanolyticus YK9.</title>
        <authorList>
            <consortium name="US DOE Joint Genome Institute (JGI-PGF)"/>
            <person name="Lucas S."/>
            <person name="Copeland A."/>
            <person name="Lapidus A."/>
            <person name="Cheng J.-F."/>
            <person name="Bruce D."/>
            <person name="Goodwin L."/>
            <person name="Pitluck S."/>
            <person name="Land M.L."/>
            <person name="Hauser L."/>
            <person name="Chang Y.-J."/>
            <person name="Jeffries C."/>
            <person name="Anderson I.J."/>
            <person name="Johnson E."/>
            <person name="Loganathan U."/>
            <person name="Mulhopadhyay B."/>
            <person name="Kyrpides N."/>
            <person name="Woyke T.J."/>
        </authorList>
    </citation>
    <scope>NUCLEOTIDE SEQUENCE [LARGE SCALE GENOMIC DNA]</scope>
    <source>
        <strain evidence="2 3">YK9</strain>
    </source>
</reference>
<sequence>MSVNKRDVYEQVGVAATCRGFEEYKRMFVLPDQLEHSRILDIAGGASSFTADCRSRGIDAIAVDPRYALEPELMLADGKQEIETSTEKLRALAHRFDWTFYGNIDLHREGRLRSFDKFAADYASSTAKGHYIAGSLPELPFESGTFDLVLCSHFLFLYAEQFDASFHERAVLEMMRLCRPGSGQVRIYPLMSLRWEPYAHMDRLLETIRRAGGRPRFERSQLPFMPGSEDLLVVEV</sequence>
<proteinExistence type="predicted"/>
<keyword evidence="3" id="KW-1185">Reference proteome</keyword>
<evidence type="ECO:0000313" key="3">
    <source>
        <dbReference type="Proteomes" id="UP000005387"/>
    </source>
</evidence>
<dbReference type="EMBL" id="AEDD01000001">
    <property type="protein sequence ID" value="EFM12645.1"/>
    <property type="molecule type" value="Genomic_DNA"/>
</dbReference>
<gene>
    <name evidence="2" type="ORF">PaecuDRAFT_0156</name>
</gene>
<organism evidence="2 3">
    <name type="scientific">Paenibacillus curdlanolyticus YK9</name>
    <dbReference type="NCBI Taxonomy" id="717606"/>
    <lineage>
        <taxon>Bacteria</taxon>
        <taxon>Bacillati</taxon>
        <taxon>Bacillota</taxon>
        <taxon>Bacilli</taxon>
        <taxon>Bacillales</taxon>
        <taxon>Paenibacillaceae</taxon>
        <taxon>Paenibacillus</taxon>
    </lineage>
</organism>
<dbReference type="OrthoDB" id="9787807at2"/>
<feature type="domain" description="Methyltransferase type 11" evidence="1">
    <location>
        <begin position="129"/>
        <end position="181"/>
    </location>
</feature>
<evidence type="ECO:0000313" key="2">
    <source>
        <dbReference type="EMBL" id="EFM12645.1"/>
    </source>
</evidence>
<dbReference type="Pfam" id="PF08241">
    <property type="entry name" value="Methyltransf_11"/>
    <property type="match status" value="1"/>
</dbReference>
<dbReference type="RefSeq" id="WP_006036174.1">
    <property type="nucleotide sequence ID" value="NZ_AEDD01000001.1"/>
</dbReference>
<dbReference type="GO" id="GO:0008757">
    <property type="term" value="F:S-adenosylmethionine-dependent methyltransferase activity"/>
    <property type="evidence" value="ECO:0007669"/>
    <property type="project" value="InterPro"/>
</dbReference>
<name>E0I2Y1_9BACL</name>
<dbReference type="SUPFAM" id="SSF53335">
    <property type="entry name" value="S-adenosyl-L-methionine-dependent methyltransferases"/>
    <property type="match status" value="1"/>
</dbReference>
<evidence type="ECO:0000259" key="1">
    <source>
        <dbReference type="Pfam" id="PF08241"/>
    </source>
</evidence>